<dbReference type="AlphaFoldDB" id="A0A1G2CIH5"/>
<comment type="caution">
    <text evidence="1">The sequence shown here is derived from an EMBL/GenBank/DDBJ whole genome shotgun (WGS) entry which is preliminary data.</text>
</comment>
<dbReference type="InterPro" id="IPR008969">
    <property type="entry name" value="CarboxyPept-like_regulatory"/>
</dbReference>
<dbReference type="SUPFAM" id="SSF49464">
    <property type="entry name" value="Carboxypeptidase regulatory domain-like"/>
    <property type="match status" value="1"/>
</dbReference>
<evidence type="ECO:0000313" key="2">
    <source>
        <dbReference type="Proteomes" id="UP000178348"/>
    </source>
</evidence>
<dbReference type="EMBL" id="MHLB01000064">
    <property type="protein sequence ID" value="OGZ00461.1"/>
    <property type="molecule type" value="Genomic_DNA"/>
</dbReference>
<dbReference type="Proteomes" id="UP000178348">
    <property type="component" value="Unassembled WGS sequence"/>
</dbReference>
<gene>
    <name evidence="1" type="ORF">A2946_00410</name>
</gene>
<reference evidence="1 2" key="1">
    <citation type="journal article" date="2016" name="Nat. Commun.">
        <title>Thousands of microbial genomes shed light on interconnected biogeochemical processes in an aquifer system.</title>
        <authorList>
            <person name="Anantharaman K."/>
            <person name="Brown C.T."/>
            <person name="Hug L.A."/>
            <person name="Sharon I."/>
            <person name="Castelle C.J."/>
            <person name="Probst A.J."/>
            <person name="Thomas B.C."/>
            <person name="Singh A."/>
            <person name="Wilkins M.J."/>
            <person name="Karaoz U."/>
            <person name="Brodie E.L."/>
            <person name="Williams K.H."/>
            <person name="Hubbard S.S."/>
            <person name="Banfield J.F."/>
        </authorList>
    </citation>
    <scope>NUCLEOTIDE SEQUENCE [LARGE SCALE GENOMIC DNA]</scope>
</reference>
<proteinExistence type="predicted"/>
<evidence type="ECO:0000313" key="1">
    <source>
        <dbReference type="EMBL" id="OGZ00461.1"/>
    </source>
</evidence>
<organism evidence="1 2">
    <name type="scientific">Candidatus Liptonbacteria bacterium RIFCSPLOWO2_01_FULL_53_13</name>
    <dbReference type="NCBI Taxonomy" id="1798651"/>
    <lineage>
        <taxon>Bacteria</taxon>
        <taxon>Candidatus Liptoniibacteriota</taxon>
    </lineage>
</organism>
<name>A0A1G2CIH5_9BACT</name>
<protein>
    <recommendedName>
        <fullName evidence="3">Carboxypeptidase regulatory-like domain-containing protein</fullName>
    </recommendedName>
</protein>
<accession>A0A1G2CIH5</accession>
<evidence type="ECO:0008006" key="3">
    <source>
        <dbReference type="Google" id="ProtNLM"/>
    </source>
</evidence>
<sequence>MNQKTLIAAGIGAAVIAGGAWLFFAPPDTYSNIASYEDCVAAGYPVLETYPEQCKLPDGRTFTHAIDDSGSVATTTAQTAVLGKPVTLRTGGKAVFPGELSLTLKEINDSRCPQDVQCVWQGELSALFSVTLGGVSEELRLGTVMKQSAVLKGYTFTLQSATPESATAVVAVAPVPASGISGFIHTGPTCPVERMPPDPNCADRPYANAKVVIRNKANGAVASQSASDLKGNFRAALAPGAYAIEVSSPTGSPLPFCETKEAEVKTGAFTSVDVSCDSGIR</sequence>